<organism evidence="1">
    <name type="scientific">viral metagenome</name>
    <dbReference type="NCBI Taxonomy" id="1070528"/>
    <lineage>
        <taxon>unclassified sequences</taxon>
        <taxon>metagenomes</taxon>
        <taxon>organismal metagenomes</taxon>
    </lineage>
</organism>
<proteinExistence type="predicted"/>
<evidence type="ECO:0000313" key="1">
    <source>
        <dbReference type="EMBL" id="QHU19988.1"/>
    </source>
</evidence>
<dbReference type="EMBL" id="MN740961">
    <property type="protein sequence ID" value="QHU19988.1"/>
    <property type="molecule type" value="Genomic_DNA"/>
</dbReference>
<dbReference type="AlphaFoldDB" id="A0A6C0KUH6"/>
<accession>A0A6C0KUH6</accession>
<reference evidence="1" key="1">
    <citation type="journal article" date="2020" name="Nature">
        <title>Giant virus diversity and host interactions through global metagenomics.</title>
        <authorList>
            <person name="Schulz F."/>
            <person name="Roux S."/>
            <person name="Paez-Espino D."/>
            <person name="Jungbluth S."/>
            <person name="Walsh D.A."/>
            <person name="Denef V.J."/>
            <person name="McMahon K.D."/>
            <person name="Konstantinidis K.T."/>
            <person name="Eloe-Fadrosh E.A."/>
            <person name="Kyrpides N.C."/>
            <person name="Woyke T."/>
        </authorList>
    </citation>
    <scope>NUCLEOTIDE SEQUENCE</scope>
    <source>
        <strain evidence="1">GVMAG-S-3300013014-136</strain>
    </source>
</reference>
<sequence>MSKRHQSFDLKLNVSQLKDIHAKYDMLKTEQGINTTNIELETVEALSFLDDTRKSHKCILSRVDFSNPESYKCFWCRNSCSDKPPVGCPVKYIPPVIHRNYFSEINKEKFIVKESMLKGEKISSGIEDLTIEKNDYYETDGIFCDLPCALSFARDNKKNPLYAESEILIHRIAGNKVDPAPHWRMLREYGGTLDIKDFRESAKYTEYQNFGVYKPFFKSIAHAFESKMRF</sequence>
<protein>
    <submittedName>
        <fullName evidence="1">Uncharacterized protein</fullName>
    </submittedName>
</protein>
<name>A0A6C0KUH6_9ZZZZ</name>